<dbReference type="Proteomes" id="UP001176961">
    <property type="component" value="Unassembled WGS sequence"/>
</dbReference>
<gene>
    <name evidence="2" type="ORF">CYNAS_LOCUS4774</name>
</gene>
<evidence type="ECO:0000256" key="1">
    <source>
        <dbReference type="SAM" id="MobiDB-lite"/>
    </source>
</evidence>
<dbReference type="EMBL" id="CATQJL010000112">
    <property type="protein sequence ID" value="CAJ0592791.1"/>
    <property type="molecule type" value="Genomic_DNA"/>
</dbReference>
<evidence type="ECO:0000313" key="2">
    <source>
        <dbReference type="EMBL" id="CAJ0592791.1"/>
    </source>
</evidence>
<evidence type="ECO:0000313" key="3">
    <source>
        <dbReference type="Proteomes" id="UP001176961"/>
    </source>
</evidence>
<evidence type="ECO:0008006" key="4">
    <source>
        <dbReference type="Google" id="ProtNLM"/>
    </source>
</evidence>
<feature type="compositionally biased region" description="Basic and acidic residues" evidence="1">
    <location>
        <begin position="25"/>
        <end position="79"/>
    </location>
</feature>
<comment type="caution">
    <text evidence="2">The sequence shown here is derived from an EMBL/GenBank/DDBJ whole genome shotgun (WGS) entry which is preliminary data.</text>
</comment>
<dbReference type="AlphaFoldDB" id="A0AA36DU33"/>
<proteinExistence type="predicted"/>
<dbReference type="PANTHER" id="PTHR45786">
    <property type="entry name" value="DNA BINDING PROTEIN-LIKE"/>
    <property type="match status" value="1"/>
</dbReference>
<accession>A0AA36DU33</accession>
<keyword evidence="3" id="KW-1185">Reference proteome</keyword>
<dbReference type="PANTHER" id="PTHR45786:SF74">
    <property type="entry name" value="ATP-DEPENDENT DNA HELICASE"/>
    <property type="match status" value="1"/>
</dbReference>
<reference evidence="2" key="1">
    <citation type="submission" date="2023-07" db="EMBL/GenBank/DDBJ databases">
        <authorList>
            <consortium name="CYATHOMIX"/>
        </authorList>
    </citation>
    <scope>NUCLEOTIDE SEQUENCE</scope>
    <source>
        <strain evidence="2">N/A</strain>
    </source>
</reference>
<feature type="region of interest" description="Disordered" evidence="1">
    <location>
        <begin position="1"/>
        <end position="81"/>
    </location>
</feature>
<name>A0AA36DU33_CYLNA</name>
<organism evidence="2 3">
    <name type="scientific">Cylicocyclus nassatus</name>
    <name type="common">Nematode worm</name>
    <dbReference type="NCBI Taxonomy" id="53992"/>
    <lineage>
        <taxon>Eukaryota</taxon>
        <taxon>Metazoa</taxon>
        <taxon>Ecdysozoa</taxon>
        <taxon>Nematoda</taxon>
        <taxon>Chromadorea</taxon>
        <taxon>Rhabditida</taxon>
        <taxon>Rhabditina</taxon>
        <taxon>Rhabditomorpha</taxon>
        <taxon>Strongyloidea</taxon>
        <taxon>Strongylidae</taxon>
        <taxon>Cylicocyclus</taxon>
    </lineage>
</organism>
<protein>
    <recommendedName>
        <fullName evidence="4">Helitron helicase-like domain-containing protein</fullName>
    </recommendedName>
</protein>
<sequence length="249" mass="28185">MTTERDTPKPGLRRRLKSAILDSMTTERDAEARSHEERISRLGDDQARHAEARSEETAEQRESRLDSSRMRTEASRRAETGVAHPVRLERNRAWHVHTRQTSRRVDLHLAALNYDAQVDYLTHPKTKPPGMCCSSGKVDLPPLREPPEPLRSYMSGTSAVSRHFLQNIEKYTACFQMTSFGTAVATPDVEEQGFMPTFKVEGQVYHRVGSLLPNGNDSPKFLQLYFVCDEQLQADQRCGIIGGTRPESC</sequence>